<dbReference type="EnsemblPlants" id="Kaladp0071s0173.1.v1.1">
    <property type="protein sequence ID" value="Kaladp0071s0173.1.v1.1"/>
    <property type="gene ID" value="Kaladp0071s0173.v1.1"/>
</dbReference>
<keyword evidence="10" id="KW-1185">Reference proteome</keyword>
<dbReference type="Pfam" id="PF02984">
    <property type="entry name" value="Cyclin_C"/>
    <property type="match status" value="1"/>
</dbReference>
<dbReference type="SMART" id="SM00385">
    <property type="entry name" value="CYCLIN"/>
    <property type="match status" value="1"/>
</dbReference>
<dbReference type="AlphaFoldDB" id="A0A7N0UJY7"/>
<comment type="similarity">
    <text evidence="1">Belongs to the cyclin family. Cyclin D subfamily.</text>
</comment>
<evidence type="ECO:0000256" key="6">
    <source>
        <dbReference type="SAM" id="MobiDB-lite"/>
    </source>
</evidence>
<dbReference type="FunFam" id="1.10.472.10:FF:000060">
    <property type="entry name" value="D6-type cyclin"/>
    <property type="match status" value="1"/>
</dbReference>
<dbReference type="CDD" id="cd20544">
    <property type="entry name" value="CYCLIN_AtCycD-like_rpt2"/>
    <property type="match status" value="1"/>
</dbReference>
<dbReference type="OMA" id="IYGPNEN"/>
<dbReference type="PANTHER" id="PTHR10177">
    <property type="entry name" value="CYCLINS"/>
    <property type="match status" value="1"/>
</dbReference>
<keyword evidence="4" id="KW-0131">Cell cycle</keyword>
<dbReference type="InterPro" id="IPR039361">
    <property type="entry name" value="Cyclin"/>
</dbReference>
<organism evidence="9 10">
    <name type="scientific">Kalanchoe fedtschenkoi</name>
    <name type="common">Lavender scallops</name>
    <name type="synonym">South American air plant</name>
    <dbReference type="NCBI Taxonomy" id="63787"/>
    <lineage>
        <taxon>Eukaryota</taxon>
        <taxon>Viridiplantae</taxon>
        <taxon>Streptophyta</taxon>
        <taxon>Embryophyta</taxon>
        <taxon>Tracheophyta</taxon>
        <taxon>Spermatophyta</taxon>
        <taxon>Magnoliopsida</taxon>
        <taxon>eudicotyledons</taxon>
        <taxon>Gunneridae</taxon>
        <taxon>Pentapetalae</taxon>
        <taxon>Saxifragales</taxon>
        <taxon>Crassulaceae</taxon>
        <taxon>Kalanchoe</taxon>
    </lineage>
</organism>
<dbReference type="InterPro" id="IPR048258">
    <property type="entry name" value="Cyclins_cyclin-box"/>
</dbReference>
<dbReference type="InterPro" id="IPR036915">
    <property type="entry name" value="Cyclin-like_sf"/>
</dbReference>
<dbReference type="Pfam" id="PF00134">
    <property type="entry name" value="Cyclin_N"/>
    <property type="match status" value="1"/>
</dbReference>
<feature type="domain" description="Cyclin C-terminal" evidence="8">
    <location>
        <begin position="193"/>
        <end position="319"/>
    </location>
</feature>
<dbReference type="PROSITE" id="PS00292">
    <property type="entry name" value="CYCLINS"/>
    <property type="match status" value="1"/>
</dbReference>
<evidence type="ECO:0000256" key="3">
    <source>
        <dbReference type="ARBA" id="ARBA00023127"/>
    </source>
</evidence>
<evidence type="ECO:0000256" key="4">
    <source>
        <dbReference type="ARBA" id="ARBA00023306"/>
    </source>
</evidence>
<dbReference type="CDD" id="cd20543">
    <property type="entry name" value="CYCLIN_AtCycD-like_rpt1"/>
    <property type="match status" value="1"/>
</dbReference>
<dbReference type="InterPro" id="IPR004367">
    <property type="entry name" value="Cyclin_C-dom"/>
</dbReference>
<evidence type="ECO:0000256" key="2">
    <source>
        <dbReference type="ARBA" id="ARBA00022618"/>
    </source>
</evidence>
<evidence type="ECO:0000259" key="8">
    <source>
        <dbReference type="SMART" id="SM01332"/>
    </source>
</evidence>
<feature type="region of interest" description="Disordered" evidence="6">
    <location>
        <begin position="21"/>
        <end position="50"/>
    </location>
</feature>
<feature type="region of interest" description="Disordered" evidence="6">
    <location>
        <begin position="295"/>
        <end position="326"/>
    </location>
</feature>
<dbReference type="SMART" id="SM01332">
    <property type="entry name" value="Cyclin_C"/>
    <property type="match status" value="1"/>
</dbReference>
<dbReference type="Gene3D" id="1.10.472.10">
    <property type="entry name" value="Cyclin-like"/>
    <property type="match status" value="2"/>
</dbReference>
<keyword evidence="3 5" id="KW-0195">Cyclin</keyword>
<sequence>MSRIYGPNENGVELVSSLTCSSRSSDLISGDESETRSPDSEPCSPAMTMPSPVEFEESVTGLVKDEKRCVLGWEYASRLESEPLEASAREESIAWILKVAAFYGFQPLTAYLSISYLDRFLSARRFPNTNGWPYQLLSVTCLSLAAKMEELLVPSLVDLQMEGVVAKHIFEPKTVQRMELLVLGVMGWRLRSITPFNFLPLFTYKLDPNGRYCGFLASQASDIILAAVSDARILQYRPSCIAAAAALCVANNIQGVSHVDSEIAESWCDGLSREKIIACCGILHDAVSSKSPKEIGIVSEPHPRSSPSSESSSSCSSNPPKRRKLSNIMAATCGHENI</sequence>
<dbReference type="InterPro" id="IPR006671">
    <property type="entry name" value="Cyclin_N"/>
</dbReference>
<accession>A0A7N0UJY7</accession>
<evidence type="ECO:0000259" key="7">
    <source>
        <dbReference type="SMART" id="SM00385"/>
    </source>
</evidence>
<dbReference type="SUPFAM" id="SSF47954">
    <property type="entry name" value="Cyclin-like"/>
    <property type="match status" value="2"/>
</dbReference>
<dbReference type="Gramene" id="Kaladp0071s0173.1.v1.1">
    <property type="protein sequence ID" value="Kaladp0071s0173.1.v1.1"/>
    <property type="gene ID" value="Kaladp0071s0173.v1.1"/>
</dbReference>
<proteinExistence type="inferred from homology"/>
<dbReference type="Proteomes" id="UP000594263">
    <property type="component" value="Unplaced"/>
</dbReference>
<feature type="compositionally biased region" description="Low complexity" evidence="6">
    <location>
        <begin position="305"/>
        <end position="319"/>
    </location>
</feature>
<evidence type="ECO:0000313" key="9">
    <source>
        <dbReference type="EnsemblPlants" id="Kaladp0071s0173.1.v1.1"/>
    </source>
</evidence>
<evidence type="ECO:0000313" key="10">
    <source>
        <dbReference type="Proteomes" id="UP000594263"/>
    </source>
</evidence>
<reference evidence="9" key="1">
    <citation type="submission" date="2021-01" db="UniProtKB">
        <authorList>
            <consortium name="EnsemblPlants"/>
        </authorList>
    </citation>
    <scope>IDENTIFICATION</scope>
</reference>
<protein>
    <submittedName>
        <fullName evidence="9">Uncharacterized protein</fullName>
    </submittedName>
</protein>
<feature type="domain" description="Cyclin-like" evidence="7">
    <location>
        <begin position="94"/>
        <end position="184"/>
    </location>
</feature>
<keyword evidence="2" id="KW-0132">Cell division</keyword>
<dbReference type="GO" id="GO:0051301">
    <property type="term" value="P:cell division"/>
    <property type="evidence" value="ECO:0007669"/>
    <property type="project" value="UniProtKB-KW"/>
</dbReference>
<dbReference type="InterPro" id="IPR013763">
    <property type="entry name" value="Cyclin-like_dom"/>
</dbReference>
<evidence type="ECO:0000256" key="1">
    <source>
        <dbReference type="ARBA" id="ARBA00009065"/>
    </source>
</evidence>
<evidence type="ECO:0000256" key="5">
    <source>
        <dbReference type="RuleBase" id="RU000383"/>
    </source>
</evidence>
<name>A0A7N0UJY7_KALFE</name>